<dbReference type="PANTHER" id="PTHR43740:SF2">
    <property type="entry name" value="LEUCINE--TRNA LIGASE, MITOCHONDRIAL"/>
    <property type="match status" value="1"/>
</dbReference>
<organism evidence="8 9">
    <name type="scientific">Trichuris trichiura</name>
    <name type="common">Whipworm</name>
    <name type="synonym">Trichocephalus trichiurus</name>
    <dbReference type="NCBI Taxonomy" id="36087"/>
    <lineage>
        <taxon>Eukaryota</taxon>
        <taxon>Metazoa</taxon>
        <taxon>Ecdysozoa</taxon>
        <taxon>Nematoda</taxon>
        <taxon>Enoplea</taxon>
        <taxon>Dorylaimia</taxon>
        <taxon>Trichinellida</taxon>
        <taxon>Trichuridae</taxon>
        <taxon>Trichuris</taxon>
    </lineage>
</organism>
<dbReference type="Proteomes" id="UP000030665">
    <property type="component" value="Unassembled WGS sequence"/>
</dbReference>
<evidence type="ECO:0000313" key="9">
    <source>
        <dbReference type="Proteomes" id="UP000030665"/>
    </source>
</evidence>
<dbReference type="EC" id="6.1.1.4" evidence="2"/>
<dbReference type="STRING" id="36087.A0A077Z112"/>
<proteinExistence type="inferred from homology"/>
<dbReference type="GO" id="GO:0032543">
    <property type="term" value="P:mitochondrial translation"/>
    <property type="evidence" value="ECO:0007669"/>
    <property type="project" value="TreeGrafter"/>
</dbReference>
<reference evidence="8" key="1">
    <citation type="submission" date="2014-01" db="EMBL/GenBank/DDBJ databases">
        <authorList>
            <person name="Aslett M."/>
        </authorList>
    </citation>
    <scope>NUCLEOTIDE SEQUENCE</scope>
</reference>
<keyword evidence="5" id="KW-0067">ATP-binding</keyword>
<evidence type="ECO:0000256" key="5">
    <source>
        <dbReference type="ARBA" id="ARBA00022840"/>
    </source>
</evidence>
<keyword evidence="9" id="KW-1185">Reference proteome</keyword>
<dbReference type="PANTHER" id="PTHR43740">
    <property type="entry name" value="LEUCYL-TRNA SYNTHETASE"/>
    <property type="match status" value="1"/>
</dbReference>
<keyword evidence="6" id="KW-0648">Protein biosynthesis</keyword>
<evidence type="ECO:0000313" key="8">
    <source>
        <dbReference type="EMBL" id="CDW53741.1"/>
    </source>
</evidence>
<evidence type="ECO:0000256" key="1">
    <source>
        <dbReference type="ARBA" id="ARBA00005594"/>
    </source>
</evidence>
<dbReference type="InterPro" id="IPR014729">
    <property type="entry name" value="Rossmann-like_a/b/a_fold"/>
</dbReference>
<evidence type="ECO:0000256" key="3">
    <source>
        <dbReference type="ARBA" id="ARBA00022598"/>
    </source>
</evidence>
<dbReference type="GO" id="GO:0004823">
    <property type="term" value="F:leucine-tRNA ligase activity"/>
    <property type="evidence" value="ECO:0007669"/>
    <property type="project" value="UniProtKB-EC"/>
</dbReference>
<protein>
    <recommendedName>
        <fullName evidence="2">leucine--tRNA ligase</fullName>
        <ecNumber evidence="2">6.1.1.4</ecNumber>
    </recommendedName>
</protein>
<dbReference type="PRINTS" id="PR00985">
    <property type="entry name" value="TRNASYNTHLEU"/>
</dbReference>
<dbReference type="Gene3D" id="3.40.50.620">
    <property type="entry name" value="HUPs"/>
    <property type="match status" value="1"/>
</dbReference>
<dbReference type="GO" id="GO:0005739">
    <property type="term" value="C:mitochondrion"/>
    <property type="evidence" value="ECO:0007669"/>
    <property type="project" value="TreeGrafter"/>
</dbReference>
<dbReference type="AlphaFoldDB" id="A0A077Z112"/>
<sequence length="203" mass="23165">MASLPPACPNMFSPSNPKRDMINVYFRGLCSDRIRLRIPVEAVFHSWAVPVPEAELPITLPDVDDEAMRSRNFSLREFTVWKRVTCPTCFGKAERETDTLDTFFDSSWYYLRFLDSCNVSFPCDVNLANKYMPVDVYIGGKEHAALHLFYARFMSRFLNSIGLCNKPEPFARLLPQGMVMAPTYKTAESGKYVSGNFVERSGE</sequence>
<dbReference type="GO" id="GO:0006429">
    <property type="term" value="P:leucyl-tRNA aminoacylation"/>
    <property type="evidence" value="ECO:0007669"/>
    <property type="project" value="InterPro"/>
</dbReference>
<reference evidence="8" key="2">
    <citation type="submission" date="2014-03" db="EMBL/GenBank/DDBJ databases">
        <title>The whipworm genome and dual-species transcriptomics of an intimate host-pathogen interaction.</title>
        <authorList>
            <person name="Foth B.J."/>
            <person name="Tsai I.J."/>
            <person name="Reid A.J."/>
            <person name="Bancroft A.J."/>
            <person name="Nichol S."/>
            <person name="Tracey A."/>
            <person name="Holroyd N."/>
            <person name="Cotton J.A."/>
            <person name="Stanley E.J."/>
            <person name="Zarowiecki M."/>
            <person name="Liu J.Z."/>
            <person name="Huckvale T."/>
            <person name="Cooper P.J."/>
            <person name="Grencis R.K."/>
            <person name="Berriman M."/>
        </authorList>
    </citation>
    <scope>NUCLEOTIDE SEQUENCE [LARGE SCALE GENOMIC DNA]</scope>
</reference>
<dbReference type="SUPFAM" id="SSF52374">
    <property type="entry name" value="Nucleotidylyl transferase"/>
    <property type="match status" value="1"/>
</dbReference>
<dbReference type="EMBL" id="HG805865">
    <property type="protein sequence ID" value="CDW53741.1"/>
    <property type="molecule type" value="Genomic_DNA"/>
</dbReference>
<keyword evidence="3" id="KW-0436">Ligase</keyword>
<accession>A0A077Z112</accession>
<comment type="similarity">
    <text evidence="1">Belongs to the class-I aminoacyl-tRNA synthetase family.</text>
</comment>
<keyword evidence="7" id="KW-0030">Aminoacyl-tRNA synthetase</keyword>
<evidence type="ECO:0000256" key="2">
    <source>
        <dbReference type="ARBA" id="ARBA00013164"/>
    </source>
</evidence>
<gene>
    <name evidence="8" type="ORF">TTRE_0000200601</name>
</gene>
<evidence type="ECO:0000256" key="4">
    <source>
        <dbReference type="ARBA" id="ARBA00022741"/>
    </source>
</evidence>
<dbReference type="GO" id="GO:0005524">
    <property type="term" value="F:ATP binding"/>
    <property type="evidence" value="ECO:0007669"/>
    <property type="project" value="UniProtKB-KW"/>
</dbReference>
<dbReference type="InterPro" id="IPR002302">
    <property type="entry name" value="Leu-tRNA-ligase"/>
</dbReference>
<evidence type="ECO:0000256" key="7">
    <source>
        <dbReference type="ARBA" id="ARBA00023146"/>
    </source>
</evidence>
<name>A0A077Z112_TRITR</name>
<keyword evidence="4" id="KW-0547">Nucleotide-binding</keyword>
<evidence type="ECO:0000256" key="6">
    <source>
        <dbReference type="ARBA" id="ARBA00022917"/>
    </source>
</evidence>
<dbReference type="OrthoDB" id="15954at2759"/>